<feature type="transmembrane region" description="Helical" evidence="1">
    <location>
        <begin position="139"/>
        <end position="160"/>
    </location>
</feature>
<evidence type="ECO:0000256" key="1">
    <source>
        <dbReference type="SAM" id="Phobius"/>
    </source>
</evidence>
<reference evidence="3 4" key="1">
    <citation type="submission" date="2018-08" db="EMBL/GenBank/DDBJ databases">
        <title>Genome sequence of strict halophilic Halobacillus trueperi SS1 isolated from Lunsu, a salty water body of North West Himalayas.</title>
        <authorList>
            <person name="Gupta S."/>
            <person name="Sharma P."/>
            <person name="Dev K."/>
            <person name="Baumler D."/>
            <person name="Sourirajan A."/>
        </authorList>
    </citation>
    <scope>NUCLEOTIDE SEQUENCE [LARGE SCALE GENOMIC DNA]</scope>
    <source>
        <strain evidence="3 4">SS1</strain>
    </source>
</reference>
<dbReference type="InterPro" id="IPR000326">
    <property type="entry name" value="PAP2/HPO"/>
</dbReference>
<proteinExistence type="predicted"/>
<dbReference type="PANTHER" id="PTHR14969">
    <property type="entry name" value="SPHINGOSINE-1-PHOSPHATE PHOSPHOHYDROLASE"/>
    <property type="match status" value="1"/>
</dbReference>
<feature type="transmembrane region" description="Helical" evidence="1">
    <location>
        <begin position="70"/>
        <end position="93"/>
    </location>
</feature>
<name>A0A3D8VE16_9BACI</name>
<dbReference type="AlphaFoldDB" id="A0A3D8VE16"/>
<protein>
    <submittedName>
        <fullName evidence="3">PAP2 family protein</fullName>
    </submittedName>
</protein>
<comment type="caution">
    <text evidence="3">The sequence shown here is derived from an EMBL/GenBank/DDBJ whole genome shotgun (WGS) entry which is preliminary data.</text>
</comment>
<dbReference type="Pfam" id="PF01569">
    <property type="entry name" value="PAP2"/>
    <property type="match status" value="1"/>
</dbReference>
<dbReference type="EMBL" id="QTLC01000073">
    <property type="protein sequence ID" value="RDY67616.1"/>
    <property type="molecule type" value="Genomic_DNA"/>
</dbReference>
<keyword evidence="1" id="KW-0472">Membrane</keyword>
<dbReference type="Proteomes" id="UP000257032">
    <property type="component" value="Unassembled WGS sequence"/>
</dbReference>
<feature type="transmembrane region" description="Helical" evidence="1">
    <location>
        <begin position="199"/>
        <end position="222"/>
    </location>
</feature>
<feature type="transmembrane region" description="Helical" evidence="1">
    <location>
        <begin position="100"/>
        <end position="119"/>
    </location>
</feature>
<feature type="transmembrane region" description="Helical" evidence="1">
    <location>
        <begin position="12"/>
        <end position="34"/>
    </location>
</feature>
<dbReference type="CDD" id="cd03392">
    <property type="entry name" value="PAP2_like_2"/>
    <property type="match status" value="1"/>
</dbReference>
<dbReference type="RefSeq" id="WP_115895036.1">
    <property type="nucleotide sequence ID" value="NZ_QTLC01000073.1"/>
</dbReference>
<feature type="transmembrane region" description="Helical" evidence="1">
    <location>
        <begin position="172"/>
        <end position="193"/>
    </location>
</feature>
<accession>A0A3D8VE16</accession>
<dbReference type="PANTHER" id="PTHR14969:SF13">
    <property type="entry name" value="AT30094P"/>
    <property type="match status" value="1"/>
</dbReference>
<gene>
    <name evidence="3" type="ORF">DXT76_18960</name>
</gene>
<evidence type="ECO:0000313" key="3">
    <source>
        <dbReference type="EMBL" id="RDY67616.1"/>
    </source>
</evidence>
<evidence type="ECO:0000313" key="4">
    <source>
        <dbReference type="Proteomes" id="UP000257032"/>
    </source>
</evidence>
<dbReference type="SUPFAM" id="SSF48317">
    <property type="entry name" value="Acid phosphatase/Vanadium-dependent haloperoxidase"/>
    <property type="match status" value="1"/>
</dbReference>
<keyword evidence="1" id="KW-0812">Transmembrane</keyword>
<dbReference type="InterPro" id="IPR036938">
    <property type="entry name" value="PAP2/HPO_sf"/>
</dbReference>
<organism evidence="3 4">
    <name type="scientific">Halobacillus trueperi</name>
    <dbReference type="NCBI Taxonomy" id="156205"/>
    <lineage>
        <taxon>Bacteria</taxon>
        <taxon>Bacillati</taxon>
        <taxon>Bacillota</taxon>
        <taxon>Bacilli</taxon>
        <taxon>Bacillales</taxon>
        <taxon>Bacillaceae</taxon>
        <taxon>Halobacillus</taxon>
    </lineage>
</organism>
<keyword evidence="1" id="KW-1133">Transmembrane helix</keyword>
<feature type="domain" description="Phosphatidic acid phosphatase type 2/haloperoxidase" evidence="2">
    <location>
        <begin position="102"/>
        <end position="214"/>
    </location>
</feature>
<dbReference type="Gene3D" id="1.20.144.10">
    <property type="entry name" value="Phosphatidic acid phosphatase type 2/haloperoxidase"/>
    <property type="match status" value="2"/>
</dbReference>
<evidence type="ECO:0000259" key="2">
    <source>
        <dbReference type="SMART" id="SM00014"/>
    </source>
</evidence>
<sequence length="237" mass="26098">MLFKGTHISNPSRASIILMIAGFLVIGGGFFFVASLGEEVLEQDKFAVDGIVDDFVSTINPPWMAETMGYITEAGSVWFLTLLSVLVVAYLLFISDKSKWVALFLAVNMLGISGLTKGLKLLFERQRPEVIEAYDGVGYSFPSGHSTGAIAFYGFIIYLVMVNRFKNSTRWVLGILLGLFGVTVAVSRIFVGVHYFTDVMAGIVLGTAWLLVSIVGLEIMLFRKRRIASKKEEKISS</sequence>
<dbReference type="SMART" id="SM00014">
    <property type="entry name" value="acidPPc"/>
    <property type="match status" value="1"/>
</dbReference>